<reference evidence="1 2" key="1">
    <citation type="journal article" date="2022" name="DNA Res.">
        <title>Chromosomal-level genome assembly of the orchid tree Bauhinia variegata (Leguminosae; Cercidoideae) supports the allotetraploid origin hypothesis of Bauhinia.</title>
        <authorList>
            <person name="Zhong Y."/>
            <person name="Chen Y."/>
            <person name="Zheng D."/>
            <person name="Pang J."/>
            <person name="Liu Y."/>
            <person name="Luo S."/>
            <person name="Meng S."/>
            <person name="Qian L."/>
            <person name="Wei D."/>
            <person name="Dai S."/>
            <person name="Zhou R."/>
        </authorList>
    </citation>
    <scope>NUCLEOTIDE SEQUENCE [LARGE SCALE GENOMIC DNA]</scope>
    <source>
        <strain evidence="1">BV-YZ2020</strain>
    </source>
</reference>
<name>A0ACB9Q5L5_BAUVA</name>
<evidence type="ECO:0000313" key="1">
    <source>
        <dbReference type="EMBL" id="KAI4354155.1"/>
    </source>
</evidence>
<gene>
    <name evidence="1" type="ORF">L6164_003048</name>
</gene>
<proteinExistence type="predicted"/>
<accession>A0ACB9Q5L5</accession>
<organism evidence="1 2">
    <name type="scientific">Bauhinia variegata</name>
    <name type="common">Purple orchid tree</name>
    <name type="synonym">Phanera variegata</name>
    <dbReference type="NCBI Taxonomy" id="167791"/>
    <lineage>
        <taxon>Eukaryota</taxon>
        <taxon>Viridiplantae</taxon>
        <taxon>Streptophyta</taxon>
        <taxon>Embryophyta</taxon>
        <taxon>Tracheophyta</taxon>
        <taxon>Spermatophyta</taxon>
        <taxon>Magnoliopsida</taxon>
        <taxon>eudicotyledons</taxon>
        <taxon>Gunneridae</taxon>
        <taxon>Pentapetalae</taxon>
        <taxon>rosids</taxon>
        <taxon>fabids</taxon>
        <taxon>Fabales</taxon>
        <taxon>Fabaceae</taxon>
        <taxon>Cercidoideae</taxon>
        <taxon>Cercideae</taxon>
        <taxon>Bauhiniinae</taxon>
        <taxon>Bauhinia</taxon>
    </lineage>
</organism>
<keyword evidence="2" id="KW-1185">Reference proteome</keyword>
<sequence length="80" mass="9286">MANKNLDLPSHQVAVATKRCEEIKKEKYESFLKNEDWCKLEQRKDTFFSLDFGKIVNSLLNTCISKLVFSLIIFNVILTS</sequence>
<comment type="caution">
    <text evidence="1">The sequence shown here is derived from an EMBL/GenBank/DDBJ whole genome shotgun (WGS) entry which is preliminary data.</text>
</comment>
<protein>
    <submittedName>
        <fullName evidence="1">Uncharacterized protein</fullName>
    </submittedName>
</protein>
<evidence type="ECO:0000313" key="2">
    <source>
        <dbReference type="Proteomes" id="UP000828941"/>
    </source>
</evidence>
<dbReference type="Proteomes" id="UP000828941">
    <property type="component" value="Chromosome 2"/>
</dbReference>
<dbReference type="EMBL" id="CM039427">
    <property type="protein sequence ID" value="KAI4354155.1"/>
    <property type="molecule type" value="Genomic_DNA"/>
</dbReference>